<evidence type="ECO:0000259" key="1">
    <source>
        <dbReference type="PROSITE" id="PS51186"/>
    </source>
</evidence>
<dbReference type="EMBL" id="CP002299">
    <property type="protein sequence ID" value="ADP81703.1"/>
    <property type="molecule type" value="Genomic_DNA"/>
</dbReference>
<sequence>MRIQEPNWAFSLGDGRVTHARALASDEDVTNLQRLFELLPSYCEKTIGFPPGPAEAHSTLIARPPSSTPDDKLPIGAFDADGRLVGYSDLILRFPEQSQCYIGYVLVDPECQHQGLGTYLLEFSVKLAASRQPQCTHAVTGLIETFGQPGQTFLDRGGFVPTGTATPYEVNTISSTRREYVKAL</sequence>
<dbReference type="Proteomes" id="UP000002484">
    <property type="component" value="Chromosome"/>
</dbReference>
<feature type="domain" description="N-acetyltransferase" evidence="1">
    <location>
        <begin position="22"/>
        <end position="184"/>
    </location>
</feature>
<dbReference type="STRING" id="298654.FraEuI1c_3696"/>
<dbReference type="Pfam" id="PF00583">
    <property type="entry name" value="Acetyltransf_1"/>
    <property type="match status" value="1"/>
</dbReference>
<dbReference type="Gene3D" id="3.40.630.30">
    <property type="match status" value="1"/>
</dbReference>
<name>E3J1N5_PSEI1</name>
<dbReference type="AlphaFoldDB" id="E3J1N5"/>
<organism evidence="2 3">
    <name type="scientific">Pseudofrankia inefficax (strain DSM 45817 / CECT 9037 / DDB 130130 / EuI1c)</name>
    <name type="common">Frankia inefficax</name>
    <dbReference type="NCBI Taxonomy" id="298654"/>
    <lineage>
        <taxon>Bacteria</taxon>
        <taxon>Bacillati</taxon>
        <taxon>Actinomycetota</taxon>
        <taxon>Actinomycetes</taxon>
        <taxon>Frankiales</taxon>
        <taxon>Frankiaceae</taxon>
        <taxon>Pseudofrankia</taxon>
    </lineage>
</organism>
<evidence type="ECO:0000313" key="2">
    <source>
        <dbReference type="EMBL" id="ADP81703.1"/>
    </source>
</evidence>
<accession>E3J1N5</accession>
<dbReference type="PROSITE" id="PS51186">
    <property type="entry name" value="GNAT"/>
    <property type="match status" value="1"/>
</dbReference>
<dbReference type="GO" id="GO:0016747">
    <property type="term" value="F:acyltransferase activity, transferring groups other than amino-acyl groups"/>
    <property type="evidence" value="ECO:0007669"/>
    <property type="project" value="InterPro"/>
</dbReference>
<reference evidence="2 3" key="1">
    <citation type="submission" date="2010-10" db="EMBL/GenBank/DDBJ databases">
        <title>Complete sequence of Frankia sp. EuI1c.</title>
        <authorList>
            <consortium name="US DOE Joint Genome Institute"/>
            <person name="Lucas S."/>
            <person name="Copeland A."/>
            <person name="Lapidus A."/>
            <person name="Cheng J.-F."/>
            <person name="Bruce D."/>
            <person name="Goodwin L."/>
            <person name="Pitluck S."/>
            <person name="Chertkov O."/>
            <person name="Detter J.C."/>
            <person name="Han C."/>
            <person name="Tapia R."/>
            <person name="Land M."/>
            <person name="Hauser L."/>
            <person name="Jeffries C."/>
            <person name="Kyrpides N."/>
            <person name="Ivanova N."/>
            <person name="Mikhailova N."/>
            <person name="Beauchemin N."/>
            <person name="Sen A."/>
            <person name="Sur S.A."/>
            <person name="Gtari M."/>
            <person name="Wall L."/>
            <person name="Tisa L."/>
            <person name="Woyke T."/>
        </authorList>
    </citation>
    <scope>NUCLEOTIDE SEQUENCE [LARGE SCALE GENOMIC DNA]</scope>
    <source>
        <strain evidence="3">DSM 45817 / CECT 9037 / EuI1c</strain>
    </source>
</reference>
<keyword evidence="2" id="KW-0808">Transferase</keyword>
<keyword evidence="3" id="KW-1185">Reference proteome</keyword>
<proteinExistence type="predicted"/>
<dbReference type="InParanoid" id="E3J1N5"/>
<dbReference type="InterPro" id="IPR016181">
    <property type="entry name" value="Acyl_CoA_acyltransferase"/>
</dbReference>
<dbReference type="HOGENOM" id="CLU_1466179_0_0_11"/>
<dbReference type="SUPFAM" id="SSF55729">
    <property type="entry name" value="Acyl-CoA N-acyltransferases (Nat)"/>
    <property type="match status" value="1"/>
</dbReference>
<dbReference type="KEGG" id="fri:FraEuI1c_3696"/>
<evidence type="ECO:0000313" key="3">
    <source>
        <dbReference type="Proteomes" id="UP000002484"/>
    </source>
</evidence>
<dbReference type="RefSeq" id="WP_013424821.1">
    <property type="nucleotide sequence ID" value="NC_014666.1"/>
</dbReference>
<dbReference type="eggNOG" id="COG0456">
    <property type="taxonomic scope" value="Bacteria"/>
</dbReference>
<gene>
    <name evidence="2" type="ordered locus">FraEuI1c_3696</name>
</gene>
<dbReference type="InterPro" id="IPR000182">
    <property type="entry name" value="GNAT_dom"/>
</dbReference>
<dbReference type="CDD" id="cd04301">
    <property type="entry name" value="NAT_SF"/>
    <property type="match status" value="1"/>
</dbReference>
<protein>
    <submittedName>
        <fullName evidence="2">GCN5-related N-acetyltransferase</fullName>
    </submittedName>
</protein>
<dbReference type="OrthoDB" id="7992078at2"/>